<proteinExistence type="predicted"/>
<name>A0ACC2SVV9_9FUNG</name>
<comment type="caution">
    <text evidence="1">The sequence shown here is derived from an EMBL/GenBank/DDBJ whole genome shotgun (WGS) entry which is preliminary data.</text>
</comment>
<protein>
    <submittedName>
        <fullName evidence="1">ATP-binding mismatch repair protein</fullName>
    </submittedName>
</protein>
<dbReference type="Proteomes" id="UP001165960">
    <property type="component" value="Unassembled WGS sequence"/>
</dbReference>
<keyword evidence="1" id="KW-0547">Nucleotide-binding</keyword>
<sequence length="756" mass="82789">MAIQPIDTGSVHNLCSGQVLLDLSSVVKELVENSLDAGATSLEVRFKDNGTSLIEVVDNGSGIAEEDYTNIGLRYYTSKINSFEDLGQIQTLGFRGEALSSLCAVATVVIQTATAATAPHGSKLSFDSLGALSNRVTIARQPGTTCQVTDLFKPFPVRYREFIKNSKKDYGKAVQLLYAYALTTQPVRFKVTSIDSKGKSAQVFATTGSKDLLANFTSLFGNAASSNLKPFSFSLLSGKYLIHGLLSKIQAGSGRSSGDRQFIFINNRPCQLAKVSKVFNEVYRAQFPNQLPMLVVHLDIPPDEYDVNLTPDKRTILLHREQELVHGLKASLTQFFELSKANIPLNPLPTSVKDLFEPSPPRSVLSKSPRLSSSSISKPPQSGTTFPELPPLSPAPSRLGESAKEPHSPHSYPKEPCSTNPFKSRAEPLRNSQVASSSTLEPDTRNEPLYKRTLSPPILDFIDSTPETSLAEINTPKKSKKDASEIVPYDPTSFVNAPEEEYALQSNPALESGLVLEWEWIVDAPELPPSDMHKPSDPSSKDAHYTNTDNIEAEHALGCQLDPAIHFNQMEIIGQFNLGFIVVRLDQKLFIVDQHAADEIYHYTQLHQATPASLARQPLAVPRPLHLSIADELIALDNLDLLKSQGYDLTFSPSNPPGQRLKLLAVPLAASLTFDPQDLDRLIHSLASHPTLGCNLAARGGKLDAKLASQACRRSVMIGDPLGYMSMIRIVRNLALIPRPWNCPHGRPTLRHLATL</sequence>
<keyword evidence="2" id="KW-1185">Reference proteome</keyword>
<reference evidence="1" key="1">
    <citation type="submission" date="2022-04" db="EMBL/GenBank/DDBJ databases">
        <title>Genome of the entomopathogenic fungus Entomophthora muscae.</title>
        <authorList>
            <person name="Elya C."/>
            <person name="Lovett B.R."/>
            <person name="Lee E."/>
            <person name="Macias A.M."/>
            <person name="Hajek A.E."/>
            <person name="De Bivort B.L."/>
            <person name="Kasson M.T."/>
            <person name="De Fine Licht H.H."/>
            <person name="Stajich J.E."/>
        </authorList>
    </citation>
    <scope>NUCLEOTIDE SEQUENCE</scope>
    <source>
        <strain evidence="1">Berkeley</strain>
    </source>
</reference>
<evidence type="ECO:0000313" key="2">
    <source>
        <dbReference type="Proteomes" id="UP001165960"/>
    </source>
</evidence>
<dbReference type="EMBL" id="QTSX02004300">
    <property type="protein sequence ID" value="KAJ9066242.1"/>
    <property type="molecule type" value="Genomic_DNA"/>
</dbReference>
<keyword evidence="1" id="KW-0067">ATP-binding</keyword>
<gene>
    <name evidence="1" type="primary">PMS1</name>
    <name evidence="1" type="ORF">DSO57_1011570</name>
</gene>
<accession>A0ACC2SVV9</accession>
<evidence type="ECO:0000313" key="1">
    <source>
        <dbReference type="EMBL" id="KAJ9066242.1"/>
    </source>
</evidence>
<organism evidence="1 2">
    <name type="scientific">Entomophthora muscae</name>
    <dbReference type="NCBI Taxonomy" id="34485"/>
    <lineage>
        <taxon>Eukaryota</taxon>
        <taxon>Fungi</taxon>
        <taxon>Fungi incertae sedis</taxon>
        <taxon>Zoopagomycota</taxon>
        <taxon>Entomophthoromycotina</taxon>
        <taxon>Entomophthoromycetes</taxon>
        <taxon>Entomophthorales</taxon>
        <taxon>Entomophthoraceae</taxon>
        <taxon>Entomophthora</taxon>
    </lineage>
</organism>